<feature type="domain" description="Small-subunit processome Utp12" evidence="7">
    <location>
        <begin position="841"/>
        <end position="937"/>
    </location>
</feature>
<sequence>MGLTRQYLRWVEARKFGVIGSQCKALSLIRKSNLFRTNEFVCCSASCEDIIFWNLKTCQIIDEIKTSIDYGRESPKSSQIFCLAYNENSNLICSGHYDGSIRLFDYENERENKIIFAGHRGIVSCIAFDEQGLRIASGGKDTEIVLWDVVNGSGMFRLRGHKNSVNQVRFMKDHPWILVSVSNDSFIKFWNLNNQHCFKTLAGHRTEVQSFVIYKNDSRLISSGLDSELKVWNIVFAEEENFKDKLETLKSKRLQRLELIDEDTSLIEKVYDEETDDILLVEEFGSILRKSTEKLINISIDSSERLLICHAKENYAECFKIRNDDEIKIKIKKRLRKERKRRLEDDQETFPISEEKLSEDSNVSDEIERLDLLKTSSKIQTLDLIRNVDSVEYQITFLLLNNSIESYKININPFESKSASLINMSGHRSDIRTVCISSDSLSIVTASSDSVKLWNKSSCRCINTIEEGLQYPLCSSFIPGDKHIVLGTKSGKLQIISLANAEIQSTIDASEVFLPIWSINLLPDLTGIVSGSEDKSIKFWSFDLIPEEDGHSRTLTLNLERTLVCDEGVICTKVSPNSKFIAAALLDSCVKIYFMDTFKFFLSLYGHKFPVLCMDISSDNALIVTGSSDKNIKIWGMDFGDCHRSLFAHDDNITSICFIPKTHQFFSASNDHKIKMWDGDNFEKITTLEGHHKEIRSMAIAPNGRYLVSVSHDKSIRLWEKTNEPLILEEEKELENEKEFRKEIESGAEQHTVVPGEPNDNQEIGMAQKKTTETIKEVEKLIESIDIFEEEAEKLIVYENKMRSYEMKLLNKSVDESISKPIREPINPHLMVHKTDCPYRFMLEVLIRIKSHELEETLLQLPFNYIHRLLVILSELLSRRWHIELACRCVCFLLRANYGQIISSPKMISLMDKIRLQMHQSIDVLEDLIGTNVAGLKSYERIFESRDNVSIFTETFLNNQTNKNKKKKNHIKTAPIMTWN</sequence>
<feature type="repeat" description="WD" evidence="6">
    <location>
        <begin position="73"/>
        <end position="114"/>
    </location>
</feature>
<dbReference type="Proteomes" id="UP000070412">
    <property type="component" value="Unassembled WGS sequence"/>
</dbReference>
<organism evidence="9 12">
    <name type="scientific">Sarcoptes scabiei</name>
    <name type="common">Itch mite</name>
    <name type="synonym">Acarus scabiei</name>
    <dbReference type="NCBI Taxonomy" id="52283"/>
    <lineage>
        <taxon>Eukaryota</taxon>
        <taxon>Metazoa</taxon>
        <taxon>Ecdysozoa</taxon>
        <taxon>Arthropoda</taxon>
        <taxon>Chelicerata</taxon>
        <taxon>Arachnida</taxon>
        <taxon>Acari</taxon>
        <taxon>Acariformes</taxon>
        <taxon>Sarcoptiformes</taxon>
        <taxon>Astigmata</taxon>
        <taxon>Psoroptidia</taxon>
        <taxon>Sarcoptoidea</taxon>
        <taxon>Sarcoptidae</taxon>
        <taxon>Sarcoptinae</taxon>
        <taxon>Sarcoptes</taxon>
    </lineage>
</organism>
<gene>
    <name evidence="9" type="ORF">QR98_0056040</name>
    <name evidence="8" type="ORF">SSS_5320</name>
</gene>
<dbReference type="PROSITE" id="PS00678">
    <property type="entry name" value="WD_REPEATS_1"/>
    <property type="match status" value="3"/>
</dbReference>
<dbReference type="InterPro" id="IPR051570">
    <property type="entry name" value="TBC1_cilium_biogenesis"/>
</dbReference>
<dbReference type="OrthoDB" id="407922at2759"/>
<dbReference type="GO" id="GO:0030490">
    <property type="term" value="P:maturation of SSU-rRNA"/>
    <property type="evidence" value="ECO:0007669"/>
    <property type="project" value="TreeGrafter"/>
</dbReference>
<dbReference type="InterPro" id="IPR036322">
    <property type="entry name" value="WD40_repeat_dom_sf"/>
</dbReference>
<reference evidence="8" key="3">
    <citation type="submission" date="2020-01" db="EMBL/GenBank/DDBJ databases">
        <authorList>
            <person name="Korhonen P.K.K."/>
            <person name="Guangxu M.G."/>
            <person name="Wang T.W."/>
            <person name="Stroehlein A.J.S."/>
            <person name="Young N.D."/>
            <person name="Ang C.-S.A."/>
            <person name="Fernando D.W.F."/>
            <person name="Lu H.L."/>
            <person name="Taylor S.T."/>
            <person name="Ehtesham M.E.M."/>
            <person name="Najaraj S.H.N."/>
            <person name="Harsha G.H.G."/>
            <person name="Madugundu A.M."/>
            <person name="Renuse S.R."/>
            <person name="Holt D.H."/>
            <person name="Pandey A.P."/>
            <person name="Papenfuss A.P."/>
            <person name="Gasser R.B.G."/>
            <person name="Fischer K.F."/>
        </authorList>
    </citation>
    <scope>NUCLEOTIDE SEQUENCE</scope>
    <source>
        <strain evidence="8">SSS_KF_BRIS2020</strain>
    </source>
</reference>
<dbReference type="SUPFAM" id="SSF50978">
    <property type="entry name" value="WD40 repeat-like"/>
    <property type="match status" value="2"/>
</dbReference>
<comment type="similarity">
    <text evidence="5">Belongs to the WD repeat WDR3/UTP12 family.</text>
</comment>
<evidence type="ECO:0000313" key="12">
    <source>
        <dbReference type="Proteomes" id="UP000616769"/>
    </source>
</evidence>
<evidence type="ECO:0000256" key="6">
    <source>
        <dbReference type="PROSITE-ProRule" id="PRU00221"/>
    </source>
</evidence>
<dbReference type="PRINTS" id="PR00320">
    <property type="entry name" value="GPROTEINBRPT"/>
</dbReference>
<feature type="repeat" description="WD" evidence="6">
    <location>
        <begin position="688"/>
        <end position="720"/>
    </location>
</feature>
<feature type="repeat" description="WD" evidence="6">
    <location>
        <begin position="646"/>
        <end position="687"/>
    </location>
</feature>
<dbReference type="PROSITE" id="PS50294">
    <property type="entry name" value="WD_REPEATS_REGION"/>
    <property type="match status" value="6"/>
</dbReference>
<dbReference type="AlphaFoldDB" id="A0A132A8C2"/>
<keyword evidence="11" id="KW-1185">Reference proteome</keyword>
<reference evidence="11" key="2">
    <citation type="journal article" date="2020" name="PLoS Negl. Trop. Dis.">
        <title>High-quality nuclear genome for Sarcoptes scabiei-A critical resource for a neglected parasite.</title>
        <authorList>
            <person name="Korhonen P.K."/>
            <person name="Gasser R.B."/>
            <person name="Ma G."/>
            <person name="Wang T."/>
            <person name="Stroehlein A.J."/>
            <person name="Young N.D."/>
            <person name="Ang C.S."/>
            <person name="Fernando D.D."/>
            <person name="Lu H.C."/>
            <person name="Taylor S."/>
            <person name="Reynolds S.L."/>
            <person name="Mofiz E."/>
            <person name="Najaraj S.H."/>
            <person name="Gowda H."/>
            <person name="Madugundu A."/>
            <person name="Renuse S."/>
            <person name="Holt D."/>
            <person name="Pandey A."/>
            <person name="Papenfuss A.T."/>
            <person name="Fischer K."/>
        </authorList>
    </citation>
    <scope>NUCLEOTIDE SEQUENCE [LARGE SCALE GENOMIC DNA]</scope>
</reference>
<evidence type="ECO:0000313" key="8">
    <source>
        <dbReference type="EMBL" id="KAF7487887.1"/>
    </source>
</evidence>
<name>A0A132A8C2_SARSC</name>
<dbReference type="GO" id="GO:0034388">
    <property type="term" value="C:Pwp2p-containing subcomplex of 90S preribosome"/>
    <property type="evidence" value="ECO:0007669"/>
    <property type="project" value="TreeGrafter"/>
</dbReference>
<dbReference type="Pfam" id="PF25172">
    <property type="entry name" value="Beta-prop_WDR3_2nd"/>
    <property type="match status" value="1"/>
</dbReference>
<dbReference type="Pfam" id="PF04003">
    <property type="entry name" value="Utp12"/>
    <property type="match status" value="1"/>
</dbReference>
<dbReference type="GO" id="GO:0030515">
    <property type="term" value="F:snoRNA binding"/>
    <property type="evidence" value="ECO:0007669"/>
    <property type="project" value="TreeGrafter"/>
</dbReference>
<dbReference type="InterPro" id="IPR001680">
    <property type="entry name" value="WD40_rpt"/>
</dbReference>
<feature type="repeat" description="WD" evidence="6">
    <location>
        <begin position="201"/>
        <end position="234"/>
    </location>
</feature>
<dbReference type="EMBL" id="WVUK01000066">
    <property type="protein sequence ID" value="KAF7487887.1"/>
    <property type="molecule type" value="Genomic_DNA"/>
</dbReference>
<evidence type="ECO:0000313" key="9">
    <source>
        <dbReference type="EMBL" id="KPM07119.1"/>
    </source>
</evidence>
<feature type="repeat" description="WD" evidence="6">
    <location>
        <begin position="158"/>
        <end position="200"/>
    </location>
</feature>
<dbReference type="PROSITE" id="PS50082">
    <property type="entry name" value="WD_REPEATS_2"/>
    <property type="match status" value="7"/>
</dbReference>
<dbReference type="PANTHER" id="PTHR19853:SF0">
    <property type="entry name" value="WD REPEAT-CONTAINING PROTEIN 3"/>
    <property type="match status" value="1"/>
</dbReference>
<dbReference type="InterPro" id="IPR019775">
    <property type="entry name" value="WD40_repeat_CS"/>
</dbReference>
<protein>
    <submittedName>
        <fullName evidence="9">WD repeat-containing POC1 centriolar protein-like protein</fullName>
    </submittedName>
    <submittedName>
        <fullName evidence="8">WD repeat-containing protein 3</fullName>
    </submittedName>
</protein>
<dbReference type="Proteomes" id="UP000616769">
    <property type="component" value="Unassembled WGS sequence"/>
</dbReference>
<keyword evidence="3" id="KW-0677">Repeat</keyword>
<dbReference type="EMBL" id="JXLN01011333">
    <property type="protein sequence ID" value="KPM07119.1"/>
    <property type="molecule type" value="Genomic_DNA"/>
</dbReference>
<dbReference type="PANTHER" id="PTHR19853">
    <property type="entry name" value="WD REPEAT CONTAINING PROTEIN 3 WDR3"/>
    <property type="match status" value="1"/>
</dbReference>
<evidence type="ECO:0000256" key="1">
    <source>
        <dbReference type="ARBA" id="ARBA00004604"/>
    </source>
</evidence>
<dbReference type="FunFam" id="2.130.10.10:FF:000178">
    <property type="entry name" value="WD repeat domain 3"/>
    <property type="match status" value="1"/>
</dbReference>
<evidence type="ECO:0000256" key="3">
    <source>
        <dbReference type="ARBA" id="ARBA00022737"/>
    </source>
</evidence>
<dbReference type="GO" id="GO:0032040">
    <property type="term" value="C:small-subunit processome"/>
    <property type="evidence" value="ECO:0007669"/>
    <property type="project" value="TreeGrafter"/>
</dbReference>
<keyword evidence="2 6" id="KW-0853">WD repeat</keyword>
<evidence type="ECO:0000256" key="4">
    <source>
        <dbReference type="ARBA" id="ARBA00023242"/>
    </source>
</evidence>
<feature type="repeat" description="WD" evidence="6">
    <location>
        <begin position="116"/>
        <end position="157"/>
    </location>
</feature>
<dbReference type="InterPro" id="IPR020472">
    <property type="entry name" value="WD40_PAC1"/>
</dbReference>
<keyword evidence="4" id="KW-0539">Nucleus</keyword>
<dbReference type="Pfam" id="PF25173">
    <property type="entry name" value="Beta-prop_WDR3_1st"/>
    <property type="match status" value="1"/>
</dbReference>
<dbReference type="InterPro" id="IPR007148">
    <property type="entry name" value="SSU_processome_Utp12"/>
</dbReference>
<evidence type="ECO:0000313" key="11">
    <source>
        <dbReference type="Proteomes" id="UP000070412"/>
    </source>
</evidence>
<feature type="repeat" description="WD" evidence="6">
    <location>
        <begin position="604"/>
        <end position="645"/>
    </location>
</feature>
<evidence type="ECO:0000313" key="10">
    <source>
        <dbReference type="EnsemblMetazoa" id="KAF7487887.1"/>
    </source>
</evidence>
<dbReference type="SMART" id="SM00320">
    <property type="entry name" value="WD40"/>
    <property type="match status" value="11"/>
</dbReference>
<dbReference type="FunFam" id="2.130.10.10:FF:000157">
    <property type="entry name" value="WD repeat domain 3"/>
    <property type="match status" value="1"/>
</dbReference>
<reference evidence="10" key="4">
    <citation type="submission" date="2022-06" db="UniProtKB">
        <authorList>
            <consortium name="EnsemblMetazoa"/>
        </authorList>
    </citation>
    <scope>IDENTIFICATION</scope>
</reference>
<proteinExistence type="inferred from homology"/>
<accession>A0A132A8C2</accession>
<dbReference type="InterPro" id="IPR015943">
    <property type="entry name" value="WD40/YVTN_repeat-like_dom_sf"/>
</dbReference>
<reference evidence="9 12" key="1">
    <citation type="journal article" date="2015" name="Parasit. Vectors">
        <title>Draft genome of the scabies mite.</title>
        <authorList>
            <person name="Rider S.D.Jr."/>
            <person name="Morgan M.S."/>
            <person name="Arlian L.G."/>
        </authorList>
    </citation>
    <scope>NUCLEOTIDE SEQUENCE [LARGE SCALE GENOMIC DNA]</scope>
    <source>
        <strain evidence="9">Arlian Lab</strain>
    </source>
</reference>
<evidence type="ECO:0000259" key="7">
    <source>
        <dbReference type="Pfam" id="PF04003"/>
    </source>
</evidence>
<evidence type="ECO:0000256" key="2">
    <source>
        <dbReference type="ARBA" id="ARBA00022574"/>
    </source>
</evidence>
<dbReference type="VEuPathDB" id="VectorBase:SSCA003856"/>
<comment type="subcellular location">
    <subcellularLocation>
        <location evidence="1">Nucleus</location>
        <location evidence="1">Nucleolus</location>
    </subcellularLocation>
</comment>
<dbReference type="Gene3D" id="2.130.10.10">
    <property type="entry name" value="YVTN repeat-like/Quinoprotein amine dehydrogenase"/>
    <property type="match status" value="5"/>
</dbReference>
<dbReference type="CDD" id="cd00200">
    <property type="entry name" value="WD40"/>
    <property type="match status" value="1"/>
</dbReference>
<evidence type="ECO:0000256" key="5">
    <source>
        <dbReference type="ARBA" id="ARBA00038229"/>
    </source>
</evidence>
<dbReference type="EnsemblMetazoa" id="SSS_5320s_mrna">
    <property type="protein sequence ID" value="KAF7487887.1"/>
    <property type="gene ID" value="SSS_5320"/>
</dbReference>